<dbReference type="EMBL" id="JNSL01000057">
    <property type="protein sequence ID" value="KGA17644.1"/>
    <property type="molecule type" value="Genomic_DNA"/>
</dbReference>
<dbReference type="CDD" id="cd04458">
    <property type="entry name" value="CSP_CDS"/>
    <property type="match status" value="1"/>
</dbReference>
<gene>
    <name evidence="8" type="ORF">GM51_9920</name>
</gene>
<dbReference type="GO" id="GO:0005737">
    <property type="term" value="C:cytoplasm"/>
    <property type="evidence" value="ECO:0007669"/>
    <property type="project" value="UniProtKB-SubCell"/>
</dbReference>
<dbReference type="GO" id="GO:0003677">
    <property type="term" value="F:DNA binding"/>
    <property type="evidence" value="ECO:0007669"/>
    <property type="project" value="UniProtKB-KW"/>
</dbReference>
<sequence>MPVGVVLWFNTEKGYGFIKTKDGSEIFVRENAITATGLRNLVEGQKVSFEIDLISDPRGPIATQVVVQ</sequence>
<evidence type="ECO:0000256" key="3">
    <source>
        <dbReference type="ARBA" id="ARBA00023015"/>
    </source>
</evidence>
<evidence type="ECO:0000256" key="1">
    <source>
        <dbReference type="ARBA" id="ARBA00004496"/>
    </source>
</evidence>
<evidence type="ECO:0000259" key="7">
    <source>
        <dbReference type="PROSITE" id="PS51857"/>
    </source>
</evidence>
<dbReference type="PRINTS" id="PR00050">
    <property type="entry name" value="COLDSHOCK"/>
</dbReference>
<evidence type="ECO:0000256" key="5">
    <source>
        <dbReference type="ARBA" id="ARBA00023159"/>
    </source>
</evidence>
<dbReference type="InterPro" id="IPR012340">
    <property type="entry name" value="NA-bd_OB-fold"/>
</dbReference>
<keyword evidence="3" id="KW-0805">Transcription regulation</keyword>
<dbReference type="AlphaFoldDB" id="A0A094Q6C3"/>
<comment type="caution">
    <text evidence="8">The sequence shown here is derived from an EMBL/GenBank/DDBJ whole genome shotgun (WGS) entry which is preliminary data.</text>
</comment>
<dbReference type="SMART" id="SM00357">
    <property type="entry name" value="CSP"/>
    <property type="match status" value="1"/>
</dbReference>
<dbReference type="PANTHER" id="PTHR46565:SF20">
    <property type="entry name" value="COLD SHOCK DOMAIN-CONTAINING PROTEIN 4"/>
    <property type="match status" value="1"/>
</dbReference>
<proteinExistence type="predicted"/>
<dbReference type="Gene3D" id="2.40.50.140">
    <property type="entry name" value="Nucleic acid-binding proteins"/>
    <property type="match status" value="1"/>
</dbReference>
<evidence type="ECO:0000256" key="6">
    <source>
        <dbReference type="ARBA" id="ARBA00023163"/>
    </source>
</evidence>
<keyword evidence="6" id="KW-0804">Transcription</keyword>
<keyword evidence="5" id="KW-0010">Activator</keyword>
<comment type="subcellular location">
    <subcellularLocation>
        <location evidence="1">Cytoplasm</location>
    </subcellularLocation>
</comment>
<reference evidence="8" key="1">
    <citation type="submission" date="2014-06" db="EMBL/GenBank/DDBJ databases">
        <title>Key roles for freshwater Actinobacteria revealed by deep metagenomic sequencing.</title>
        <authorList>
            <person name="Ghai R."/>
            <person name="Mizuno C.M."/>
            <person name="Picazo A."/>
            <person name="Camacho A."/>
            <person name="Rodriguez-Valera F."/>
        </authorList>
    </citation>
    <scope>NUCLEOTIDE SEQUENCE</scope>
</reference>
<dbReference type="PROSITE" id="PS51857">
    <property type="entry name" value="CSD_2"/>
    <property type="match status" value="1"/>
</dbReference>
<keyword evidence="2" id="KW-0963">Cytoplasm</keyword>
<organism evidence="8">
    <name type="scientific">freshwater metagenome</name>
    <dbReference type="NCBI Taxonomy" id="449393"/>
    <lineage>
        <taxon>unclassified sequences</taxon>
        <taxon>metagenomes</taxon>
        <taxon>ecological metagenomes</taxon>
    </lineage>
</organism>
<dbReference type="InterPro" id="IPR012156">
    <property type="entry name" value="Cold_shock_CspA"/>
</dbReference>
<dbReference type="PANTHER" id="PTHR46565">
    <property type="entry name" value="COLD SHOCK DOMAIN PROTEIN 2"/>
    <property type="match status" value="1"/>
</dbReference>
<dbReference type="InterPro" id="IPR002059">
    <property type="entry name" value="CSP_DNA-bd"/>
</dbReference>
<feature type="domain" description="CSD" evidence="7">
    <location>
        <begin position="1"/>
        <end position="67"/>
    </location>
</feature>
<evidence type="ECO:0000256" key="2">
    <source>
        <dbReference type="ARBA" id="ARBA00022490"/>
    </source>
</evidence>
<evidence type="ECO:0000256" key="4">
    <source>
        <dbReference type="ARBA" id="ARBA00023125"/>
    </source>
</evidence>
<evidence type="ECO:0000313" key="8">
    <source>
        <dbReference type="EMBL" id="KGA17644.1"/>
    </source>
</evidence>
<dbReference type="InterPro" id="IPR011129">
    <property type="entry name" value="CSD"/>
</dbReference>
<accession>A0A094Q6C3</accession>
<dbReference type="Pfam" id="PF00313">
    <property type="entry name" value="CSD"/>
    <property type="match status" value="1"/>
</dbReference>
<dbReference type="SUPFAM" id="SSF50249">
    <property type="entry name" value="Nucleic acid-binding proteins"/>
    <property type="match status" value="1"/>
</dbReference>
<name>A0A094Q6C3_9ZZZZ</name>
<protein>
    <submittedName>
        <fullName evidence="8">Cold-shock DNA-binding domain-containing protein</fullName>
    </submittedName>
</protein>
<keyword evidence="4 8" id="KW-0238">DNA-binding</keyword>
<dbReference type="PIRSF" id="PIRSF002599">
    <property type="entry name" value="Cold_shock_A"/>
    <property type="match status" value="1"/>
</dbReference>